<proteinExistence type="predicted"/>
<reference evidence="2 3" key="1">
    <citation type="submission" date="2024-11" db="EMBL/GenBank/DDBJ databases">
        <title>A near-complete genome assembly of Cinchona calisaya.</title>
        <authorList>
            <person name="Lian D.C."/>
            <person name="Zhao X.W."/>
            <person name="Wei L."/>
        </authorList>
    </citation>
    <scope>NUCLEOTIDE SEQUENCE [LARGE SCALE GENOMIC DNA]</scope>
    <source>
        <tissue evidence="2">Nenye</tissue>
    </source>
</reference>
<organism evidence="2 3">
    <name type="scientific">Cinchona calisaya</name>
    <dbReference type="NCBI Taxonomy" id="153742"/>
    <lineage>
        <taxon>Eukaryota</taxon>
        <taxon>Viridiplantae</taxon>
        <taxon>Streptophyta</taxon>
        <taxon>Embryophyta</taxon>
        <taxon>Tracheophyta</taxon>
        <taxon>Spermatophyta</taxon>
        <taxon>Magnoliopsida</taxon>
        <taxon>eudicotyledons</taxon>
        <taxon>Gunneridae</taxon>
        <taxon>Pentapetalae</taxon>
        <taxon>asterids</taxon>
        <taxon>lamiids</taxon>
        <taxon>Gentianales</taxon>
        <taxon>Rubiaceae</taxon>
        <taxon>Cinchonoideae</taxon>
        <taxon>Cinchoneae</taxon>
        <taxon>Cinchona</taxon>
    </lineage>
</organism>
<evidence type="ECO:0000313" key="2">
    <source>
        <dbReference type="EMBL" id="KAL3510135.1"/>
    </source>
</evidence>
<feature type="non-terminal residue" evidence="2">
    <location>
        <position position="1"/>
    </location>
</feature>
<comment type="caution">
    <text evidence="2">The sequence shown here is derived from an EMBL/GenBank/DDBJ whole genome shotgun (WGS) entry which is preliminary data.</text>
</comment>
<accession>A0ABD2YVG1</accession>
<dbReference type="EMBL" id="JBJUIK010000012">
    <property type="protein sequence ID" value="KAL3510135.1"/>
    <property type="molecule type" value="Genomic_DNA"/>
</dbReference>
<dbReference type="AlphaFoldDB" id="A0ABD2YVG1"/>
<protein>
    <recommendedName>
        <fullName evidence="1">Retrovirus-related Pol polyprotein from transposon TNT 1-94-like beta-barrel domain-containing protein</fullName>
    </recommendedName>
</protein>
<evidence type="ECO:0000313" key="3">
    <source>
        <dbReference type="Proteomes" id="UP001630127"/>
    </source>
</evidence>
<feature type="domain" description="Retrovirus-related Pol polyprotein from transposon TNT 1-94-like beta-barrel" evidence="1">
    <location>
        <begin position="10"/>
        <end position="54"/>
    </location>
</feature>
<dbReference type="Proteomes" id="UP001630127">
    <property type="component" value="Unassembled WGS sequence"/>
</dbReference>
<dbReference type="InterPro" id="IPR054722">
    <property type="entry name" value="PolX-like_BBD"/>
</dbReference>
<name>A0ABD2YVG1_9GENT</name>
<keyword evidence="3" id="KW-1185">Reference proteome</keyword>
<dbReference type="Pfam" id="PF22936">
    <property type="entry name" value="Pol_BBD"/>
    <property type="match status" value="1"/>
</dbReference>
<evidence type="ECO:0000259" key="1">
    <source>
        <dbReference type="Pfam" id="PF22936"/>
    </source>
</evidence>
<gene>
    <name evidence="2" type="ORF">ACH5RR_029536</name>
</gene>
<sequence length="58" mass="6231">VLNITINAKWFIDSGCSRHMTGDASLFTNLTSKNSGKVTFRDNNKTKSIGIGDVGKNG</sequence>